<reference evidence="10 11" key="1">
    <citation type="submission" date="2014-04" db="EMBL/GenBank/DDBJ databases">
        <title>Evolutionary Origins and Diversification of the Mycorrhizal Mutualists.</title>
        <authorList>
            <consortium name="DOE Joint Genome Institute"/>
            <consortium name="Mycorrhizal Genomics Consortium"/>
            <person name="Kohler A."/>
            <person name="Kuo A."/>
            <person name="Nagy L.G."/>
            <person name="Floudas D."/>
            <person name="Copeland A."/>
            <person name="Barry K.W."/>
            <person name="Cichocki N."/>
            <person name="Veneault-Fourrey C."/>
            <person name="LaButti K."/>
            <person name="Lindquist E.A."/>
            <person name="Lipzen A."/>
            <person name="Lundell T."/>
            <person name="Morin E."/>
            <person name="Murat C."/>
            <person name="Riley R."/>
            <person name="Ohm R."/>
            <person name="Sun H."/>
            <person name="Tunlid A."/>
            <person name="Henrissat B."/>
            <person name="Grigoriev I.V."/>
            <person name="Hibbett D.S."/>
            <person name="Martin F."/>
        </authorList>
    </citation>
    <scope>NUCLEOTIDE SEQUENCE [LARGE SCALE GENOMIC DNA]</scope>
    <source>
        <strain evidence="10 11">FD-317 M1</strain>
    </source>
</reference>
<dbReference type="PROSITE" id="PS51873">
    <property type="entry name" value="TRIAD"/>
    <property type="match status" value="1"/>
</dbReference>
<dbReference type="InterPro" id="IPR031127">
    <property type="entry name" value="E3_UB_ligase_RBR"/>
</dbReference>
<dbReference type="GO" id="GO:0008270">
    <property type="term" value="F:zinc ion binding"/>
    <property type="evidence" value="ECO:0007669"/>
    <property type="project" value="UniProtKB-KW"/>
</dbReference>
<comment type="catalytic activity">
    <reaction evidence="1">
        <text>[E2 ubiquitin-conjugating enzyme]-S-ubiquitinyl-L-cysteine + [acceptor protein]-L-lysine = [E2 ubiquitin-conjugating enzyme]-L-cysteine + [acceptor protein]-N(6)-ubiquitinyl-L-lysine.</text>
        <dbReference type="EC" id="2.3.2.31"/>
    </reaction>
</comment>
<dbReference type="Gene3D" id="1.20.120.1750">
    <property type="match status" value="1"/>
</dbReference>
<keyword evidence="11" id="KW-1185">Reference proteome</keyword>
<dbReference type="Proteomes" id="UP000053593">
    <property type="component" value="Unassembled WGS sequence"/>
</dbReference>
<evidence type="ECO:0000256" key="7">
    <source>
        <dbReference type="ARBA" id="ARBA00022786"/>
    </source>
</evidence>
<evidence type="ECO:0000313" key="10">
    <source>
        <dbReference type="EMBL" id="KIK53426.1"/>
    </source>
</evidence>
<dbReference type="GO" id="GO:0061630">
    <property type="term" value="F:ubiquitin protein ligase activity"/>
    <property type="evidence" value="ECO:0007669"/>
    <property type="project" value="UniProtKB-EC"/>
</dbReference>
<name>A0A0D0BFI8_9AGAR</name>
<dbReference type="SMART" id="SM00647">
    <property type="entry name" value="IBR"/>
    <property type="match status" value="2"/>
</dbReference>
<evidence type="ECO:0000259" key="9">
    <source>
        <dbReference type="PROSITE" id="PS51873"/>
    </source>
</evidence>
<keyword evidence="3" id="KW-0808">Transferase</keyword>
<evidence type="ECO:0000256" key="2">
    <source>
        <dbReference type="ARBA" id="ARBA00012251"/>
    </source>
</evidence>
<evidence type="ECO:0000313" key="11">
    <source>
        <dbReference type="Proteomes" id="UP000053593"/>
    </source>
</evidence>
<sequence>MASVETEPDTLTSLLIAQLTLDDISAITSTRKGKARDDSLLTDEQVAFRLFEQENLALVQTLKLARSLQDAIDSDTDVLSRLSAVDVGAVDDRRYAEALSLGQRLPEKTEAQRALETPLMFQFFSLTEDDSEEDSSNDFRLVPAAYLHPASFLPTLSQITPIIFLHSRVECVICGDRFRALSIFKATCEHHYCLDCLRELVQACLGDESLFPLRCCQQPLHVTSVLRLLSADIRRQFEAKSREFSTLPNHRVYCSNPTCSRFLGSSEVDDSLGRRDIHCSDCSTPTCKLCKQRSHPNGNCGENTALIELKALAEREHWQTCPRCSRIIELRYGCYHMTCLCRQEFCYLCAVPWKNCRCPQWEEGRLLDTAARRVEREWGAAVRQEQPMVFQRRVQTWADQLRDNHDCDPHRWLHRTGGGRCEECGDFLPLFLKECRRCHVMVCVRCMRNRM</sequence>
<keyword evidence="4" id="KW-0479">Metal-binding</keyword>
<keyword evidence="7" id="KW-0833">Ubl conjugation pathway</keyword>
<dbReference type="Gene3D" id="3.30.40.10">
    <property type="entry name" value="Zinc/RING finger domain, C3HC4 (zinc finger)"/>
    <property type="match status" value="1"/>
</dbReference>
<dbReference type="CDD" id="cd20335">
    <property type="entry name" value="BRcat_RBR"/>
    <property type="match status" value="1"/>
</dbReference>
<dbReference type="EMBL" id="KN834829">
    <property type="protein sequence ID" value="KIK53426.1"/>
    <property type="molecule type" value="Genomic_DNA"/>
</dbReference>
<evidence type="ECO:0000256" key="4">
    <source>
        <dbReference type="ARBA" id="ARBA00022723"/>
    </source>
</evidence>
<dbReference type="OrthoDB" id="9977870at2759"/>
<dbReference type="InterPro" id="IPR013083">
    <property type="entry name" value="Znf_RING/FYVE/PHD"/>
</dbReference>
<dbReference type="SUPFAM" id="SSF57850">
    <property type="entry name" value="RING/U-box"/>
    <property type="match status" value="2"/>
</dbReference>
<evidence type="ECO:0000256" key="1">
    <source>
        <dbReference type="ARBA" id="ARBA00001798"/>
    </source>
</evidence>
<evidence type="ECO:0000256" key="5">
    <source>
        <dbReference type="ARBA" id="ARBA00022737"/>
    </source>
</evidence>
<dbReference type="PROSITE" id="PS00518">
    <property type="entry name" value="ZF_RING_1"/>
    <property type="match status" value="1"/>
</dbReference>
<organism evidence="10 11">
    <name type="scientific">Collybiopsis luxurians FD-317 M1</name>
    <dbReference type="NCBI Taxonomy" id="944289"/>
    <lineage>
        <taxon>Eukaryota</taxon>
        <taxon>Fungi</taxon>
        <taxon>Dikarya</taxon>
        <taxon>Basidiomycota</taxon>
        <taxon>Agaricomycotina</taxon>
        <taxon>Agaricomycetes</taxon>
        <taxon>Agaricomycetidae</taxon>
        <taxon>Agaricales</taxon>
        <taxon>Marasmiineae</taxon>
        <taxon>Omphalotaceae</taxon>
        <taxon>Collybiopsis</taxon>
        <taxon>Collybiopsis luxurians</taxon>
    </lineage>
</organism>
<evidence type="ECO:0000256" key="3">
    <source>
        <dbReference type="ARBA" id="ARBA00022679"/>
    </source>
</evidence>
<evidence type="ECO:0000256" key="6">
    <source>
        <dbReference type="ARBA" id="ARBA00022771"/>
    </source>
</evidence>
<proteinExistence type="predicted"/>
<dbReference type="InterPro" id="IPR017907">
    <property type="entry name" value="Znf_RING_CS"/>
</dbReference>
<dbReference type="PANTHER" id="PTHR11685">
    <property type="entry name" value="RBR FAMILY RING FINGER AND IBR DOMAIN-CONTAINING"/>
    <property type="match status" value="1"/>
</dbReference>
<dbReference type="InterPro" id="IPR002867">
    <property type="entry name" value="IBR_dom"/>
</dbReference>
<dbReference type="Pfam" id="PF22191">
    <property type="entry name" value="IBR_1"/>
    <property type="match status" value="1"/>
</dbReference>
<keyword evidence="8" id="KW-0862">Zinc</keyword>
<keyword evidence="6" id="KW-0863">Zinc-finger</keyword>
<keyword evidence="5" id="KW-0677">Repeat</keyword>
<accession>A0A0D0BFI8</accession>
<gene>
    <name evidence="10" type="ORF">GYMLUDRAFT_178922</name>
</gene>
<dbReference type="HOGENOM" id="CLU_022048_7_7_1"/>
<dbReference type="InterPro" id="IPR044066">
    <property type="entry name" value="TRIAD_supradom"/>
</dbReference>
<dbReference type="GO" id="GO:0016567">
    <property type="term" value="P:protein ubiquitination"/>
    <property type="evidence" value="ECO:0007669"/>
    <property type="project" value="InterPro"/>
</dbReference>
<dbReference type="AlphaFoldDB" id="A0A0D0BFI8"/>
<protein>
    <recommendedName>
        <fullName evidence="2">RBR-type E3 ubiquitin transferase</fullName>
        <ecNumber evidence="2">2.3.2.31</ecNumber>
    </recommendedName>
</protein>
<dbReference type="Pfam" id="PF01485">
    <property type="entry name" value="IBR"/>
    <property type="match status" value="1"/>
</dbReference>
<dbReference type="EC" id="2.3.2.31" evidence="2"/>
<evidence type="ECO:0000256" key="8">
    <source>
        <dbReference type="ARBA" id="ARBA00022833"/>
    </source>
</evidence>
<dbReference type="CDD" id="cd22584">
    <property type="entry name" value="Rcat_RBR_unk"/>
    <property type="match status" value="1"/>
</dbReference>
<feature type="domain" description="RING-type" evidence="9">
    <location>
        <begin position="167"/>
        <end position="362"/>
    </location>
</feature>